<keyword evidence="4" id="KW-0472">Membrane</keyword>
<dbReference type="GO" id="GO:0006465">
    <property type="term" value="P:signal peptide processing"/>
    <property type="evidence" value="ECO:0007669"/>
    <property type="project" value="InterPro"/>
</dbReference>
<dbReference type="OrthoDB" id="5518017at2"/>
<evidence type="ECO:0000313" key="9">
    <source>
        <dbReference type="EMBL" id="RMI42004.1"/>
    </source>
</evidence>
<dbReference type="Gene3D" id="2.10.109.10">
    <property type="entry name" value="Umud Fragment, subunit A"/>
    <property type="match status" value="2"/>
</dbReference>
<evidence type="ECO:0000256" key="1">
    <source>
        <dbReference type="ARBA" id="ARBA00004401"/>
    </source>
</evidence>
<sequence length="141" mass="15470">MTRTLLTLGALTAAVAAGTVAARRNLILTTVDGDSMEPSLHSGDRVLIRRTRRARRGQITLLLSDHDVLLLKRTVAVTGDQVPKEWSEIDMKSLAGTTVPPDTVIVLGDNRPSSYDSRHFGHVRRSRVVGVLLTRVHRRSA</sequence>
<dbReference type="SUPFAM" id="SSF51306">
    <property type="entry name" value="LexA/Signal peptidase"/>
    <property type="match status" value="1"/>
</dbReference>
<keyword evidence="2" id="KW-0378">Hydrolase</keyword>
<dbReference type="InterPro" id="IPR015927">
    <property type="entry name" value="Peptidase_S24_S26A/B/C"/>
</dbReference>
<evidence type="ECO:0000313" key="10">
    <source>
        <dbReference type="Proteomes" id="UP000282674"/>
    </source>
</evidence>
<dbReference type="GO" id="GO:0005886">
    <property type="term" value="C:plasma membrane"/>
    <property type="evidence" value="ECO:0007669"/>
    <property type="project" value="UniProtKB-SubCell"/>
</dbReference>
<feature type="domain" description="Peptidase S26" evidence="8">
    <location>
        <begin position="89"/>
        <end position="132"/>
    </location>
</feature>
<feature type="active site" evidence="6">
    <location>
        <position position="35"/>
    </location>
</feature>
<evidence type="ECO:0000256" key="4">
    <source>
        <dbReference type="ARBA" id="ARBA00023136"/>
    </source>
</evidence>
<protein>
    <submittedName>
        <fullName evidence="9">S26 family signal peptidase</fullName>
    </submittedName>
</protein>
<comment type="caution">
    <text evidence="9">The sequence shown here is derived from an EMBL/GenBank/DDBJ whole genome shotgun (WGS) entry which is preliminary data.</text>
</comment>
<dbReference type="EMBL" id="RFFG01000037">
    <property type="protein sequence ID" value="RMI42004.1"/>
    <property type="molecule type" value="Genomic_DNA"/>
</dbReference>
<dbReference type="InterPro" id="IPR036286">
    <property type="entry name" value="LexA/Signal_pep-like_sf"/>
</dbReference>
<evidence type="ECO:0000256" key="2">
    <source>
        <dbReference type="ARBA" id="ARBA00022801"/>
    </source>
</evidence>
<dbReference type="PANTHER" id="PTHR12383">
    <property type="entry name" value="PROTEASE FAMILY S26 MITOCHONDRIAL INNER MEMBRANE PROTEASE-RELATED"/>
    <property type="match status" value="1"/>
</dbReference>
<evidence type="ECO:0000256" key="5">
    <source>
        <dbReference type="ARBA" id="ARBA00038445"/>
    </source>
</evidence>
<evidence type="ECO:0000259" key="7">
    <source>
        <dbReference type="Pfam" id="PF00717"/>
    </source>
</evidence>
<dbReference type="CDD" id="cd06530">
    <property type="entry name" value="S26_SPase_I"/>
    <property type="match status" value="1"/>
</dbReference>
<dbReference type="InterPro" id="IPR052064">
    <property type="entry name" value="Mito_IMP1_subunit"/>
</dbReference>
<comment type="similarity">
    <text evidence="5">Belongs to the peptidase S26 family. IMP1 subfamily.</text>
</comment>
<dbReference type="Proteomes" id="UP000282674">
    <property type="component" value="Unassembled WGS sequence"/>
</dbReference>
<dbReference type="GO" id="GO:0004252">
    <property type="term" value="F:serine-type endopeptidase activity"/>
    <property type="evidence" value="ECO:0007669"/>
    <property type="project" value="InterPro"/>
</dbReference>
<evidence type="ECO:0000259" key="8">
    <source>
        <dbReference type="Pfam" id="PF10502"/>
    </source>
</evidence>
<accession>A0A3M2LWS8</accession>
<dbReference type="PRINTS" id="PR00727">
    <property type="entry name" value="LEADERPTASE"/>
</dbReference>
<keyword evidence="3" id="KW-0256">Endoplasmic reticulum</keyword>
<reference evidence="9 10" key="1">
    <citation type="submission" date="2018-10" db="EMBL/GenBank/DDBJ databases">
        <title>Isolation from soil.</title>
        <authorList>
            <person name="Hu J."/>
        </authorList>
    </citation>
    <scope>NUCLEOTIDE SEQUENCE [LARGE SCALE GENOMIC DNA]</scope>
    <source>
        <strain evidence="9 10">NEAU-Ht49</strain>
    </source>
</reference>
<keyword evidence="10" id="KW-1185">Reference proteome</keyword>
<dbReference type="PANTHER" id="PTHR12383:SF16">
    <property type="entry name" value="MITOCHONDRIAL INNER MEMBRANE PROTEASE SUBUNIT 1"/>
    <property type="match status" value="1"/>
</dbReference>
<gene>
    <name evidence="9" type="ORF">EBO15_21250</name>
</gene>
<feature type="domain" description="Peptidase S24/S26A/S26B/S26C" evidence="7">
    <location>
        <begin position="15"/>
        <end position="75"/>
    </location>
</feature>
<dbReference type="InterPro" id="IPR019533">
    <property type="entry name" value="Peptidase_S26"/>
</dbReference>
<dbReference type="InterPro" id="IPR019758">
    <property type="entry name" value="Pept_S26A_signal_pept_1_CS"/>
</dbReference>
<feature type="active site" evidence="6">
    <location>
        <position position="72"/>
    </location>
</feature>
<dbReference type="InterPro" id="IPR000223">
    <property type="entry name" value="Pept_S26A_signal_pept_1"/>
</dbReference>
<name>A0A3M2LWS8_9ACTN</name>
<proteinExistence type="inferred from homology"/>
<organism evidence="9 10">
    <name type="scientific">Actinomadura harenae</name>
    <dbReference type="NCBI Taxonomy" id="2483351"/>
    <lineage>
        <taxon>Bacteria</taxon>
        <taxon>Bacillati</taxon>
        <taxon>Actinomycetota</taxon>
        <taxon>Actinomycetes</taxon>
        <taxon>Streptosporangiales</taxon>
        <taxon>Thermomonosporaceae</taxon>
        <taxon>Actinomadura</taxon>
    </lineage>
</organism>
<dbReference type="RefSeq" id="WP_122196170.1">
    <property type="nucleotide sequence ID" value="NZ_JBHSKC010000002.1"/>
</dbReference>
<evidence type="ECO:0000256" key="6">
    <source>
        <dbReference type="PIRSR" id="PIRSR600223-1"/>
    </source>
</evidence>
<dbReference type="Pfam" id="PF10502">
    <property type="entry name" value="Peptidase_S26"/>
    <property type="match status" value="1"/>
</dbReference>
<dbReference type="Pfam" id="PF00717">
    <property type="entry name" value="Peptidase_S24"/>
    <property type="match status" value="1"/>
</dbReference>
<evidence type="ECO:0000256" key="3">
    <source>
        <dbReference type="ARBA" id="ARBA00022824"/>
    </source>
</evidence>
<comment type="subcellular location">
    <subcellularLocation>
        <location evidence="1">Cell membrane</location>
        <topology evidence="1">Single-pass type II membrane protein</topology>
    </subcellularLocation>
</comment>
<dbReference type="PROSITE" id="PS00761">
    <property type="entry name" value="SPASE_I_3"/>
    <property type="match status" value="1"/>
</dbReference>
<dbReference type="AlphaFoldDB" id="A0A3M2LWS8"/>